<dbReference type="PRINTS" id="PR00947">
    <property type="entry name" value="CUTICLE"/>
</dbReference>
<reference evidence="5" key="1">
    <citation type="submission" date="2025-08" db="UniProtKB">
        <authorList>
            <consortium name="RefSeq"/>
        </authorList>
    </citation>
    <scope>IDENTIFICATION</scope>
    <source>
        <tissue evidence="5">Whole organism</tissue>
    </source>
</reference>
<dbReference type="PANTHER" id="PTHR10380">
    <property type="entry name" value="CUTICLE PROTEIN"/>
    <property type="match status" value="1"/>
</dbReference>
<dbReference type="InterPro" id="IPR000618">
    <property type="entry name" value="Insect_cuticle"/>
</dbReference>
<proteinExistence type="predicted"/>
<dbReference type="Proteomes" id="UP000504606">
    <property type="component" value="Unplaced"/>
</dbReference>
<evidence type="ECO:0000313" key="4">
    <source>
        <dbReference type="Proteomes" id="UP000504606"/>
    </source>
</evidence>
<protein>
    <submittedName>
        <fullName evidence="5">Larval cuticle protein 1-like</fullName>
    </submittedName>
</protein>
<dbReference type="GO" id="GO:0062129">
    <property type="term" value="C:chitin-based extracellular matrix"/>
    <property type="evidence" value="ECO:0007669"/>
    <property type="project" value="TreeGrafter"/>
</dbReference>
<feature type="compositionally biased region" description="Polar residues" evidence="3">
    <location>
        <begin position="176"/>
        <end position="185"/>
    </location>
</feature>
<organism evidence="4 5">
    <name type="scientific">Frankliniella occidentalis</name>
    <name type="common">Western flower thrips</name>
    <name type="synonym">Euthrips occidentalis</name>
    <dbReference type="NCBI Taxonomy" id="133901"/>
    <lineage>
        <taxon>Eukaryota</taxon>
        <taxon>Metazoa</taxon>
        <taxon>Ecdysozoa</taxon>
        <taxon>Arthropoda</taxon>
        <taxon>Hexapoda</taxon>
        <taxon>Insecta</taxon>
        <taxon>Pterygota</taxon>
        <taxon>Neoptera</taxon>
        <taxon>Paraneoptera</taxon>
        <taxon>Thysanoptera</taxon>
        <taxon>Terebrantia</taxon>
        <taxon>Thripoidea</taxon>
        <taxon>Thripidae</taxon>
        <taxon>Frankliniella</taxon>
    </lineage>
</organism>
<dbReference type="AlphaFoldDB" id="A0A9C6XBN1"/>
<dbReference type="InterPro" id="IPR031311">
    <property type="entry name" value="CHIT_BIND_RR_consensus"/>
</dbReference>
<keyword evidence="1 2" id="KW-0193">Cuticle</keyword>
<dbReference type="PROSITE" id="PS00233">
    <property type="entry name" value="CHIT_BIND_RR_1"/>
    <property type="match status" value="1"/>
</dbReference>
<gene>
    <name evidence="5" type="primary">LOC113212691</name>
</gene>
<evidence type="ECO:0000313" key="5">
    <source>
        <dbReference type="RefSeq" id="XP_052133321.1"/>
    </source>
</evidence>
<feature type="region of interest" description="Disordered" evidence="3">
    <location>
        <begin position="166"/>
        <end position="185"/>
    </location>
</feature>
<dbReference type="KEGG" id="foc:113212691"/>
<evidence type="ECO:0000256" key="3">
    <source>
        <dbReference type="SAM" id="MobiDB-lite"/>
    </source>
</evidence>
<feature type="region of interest" description="Disordered" evidence="3">
    <location>
        <begin position="17"/>
        <end position="37"/>
    </location>
</feature>
<dbReference type="RefSeq" id="XP_052133321.1">
    <property type="nucleotide sequence ID" value="XM_052277361.1"/>
</dbReference>
<dbReference type="GeneID" id="113212691"/>
<dbReference type="OrthoDB" id="6368834at2759"/>
<dbReference type="PANTHER" id="PTHR10380:SF173">
    <property type="entry name" value="CUTICULAR PROTEIN 47EF, ISOFORM C-RELATED"/>
    <property type="match status" value="1"/>
</dbReference>
<dbReference type="PROSITE" id="PS51155">
    <property type="entry name" value="CHIT_BIND_RR_2"/>
    <property type="match status" value="1"/>
</dbReference>
<name>A0A9C6XBN1_FRAOC</name>
<keyword evidence="4" id="KW-1185">Reference proteome</keyword>
<evidence type="ECO:0000256" key="1">
    <source>
        <dbReference type="ARBA" id="ARBA00022460"/>
    </source>
</evidence>
<dbReference type="GO" id="GO:0008010">
    <property type="term" value="F:structural constituent of chitin-based larval cuticle"/>
    <property type="evidence" value="ECO:0007669"/>
    <property type="project" value="TreeGrafter"/>
</dbReference>
<accession>A0A9C6XBN1</accession>
<dbReference type="Pfam" id="PF00379">
    <property type="entry name" value="Chitin_bind_4"/>
    <property type="match status" value="1"/>
</dbReference>
<sequence>MKTAGYVPRIPCQPSCERNHTLPRHRSPTINHLAPPSAPSRHLRIHLCAARALWLLAAAVAAATAAPQQQVTQPDAAPALISSTYAPPIPVLRRSEVHDPAGQYELSYETGNGITVEEQGALKRNLDGEFKDDVVLVKRGSYSYRGADGRIYRVTYIADETGFHASGDHLPVAPEPTSSGPIRTF</sequence>
<dbReference type="InterPro" id="IPR050468">
    <property type="entry name" value="Cuticle_Struct_Prot"/>
</dbReference>
<evidence type="ECO:0000256" key="2">
    <source>
        <dbReference type="PROSITE-ProRule" id="PRU00497"/>
    </source>
</evidence>